<dbReference type="Pfam" id="PF03619">
    <property type="entry name" value="Solute_trans_a"/>
    <property type="match status" value="1"/>
</dbReference>
<evidence type="ECO:0000256" key="1">
    <source>
        <dbReference type="ARBA" id="ARBA00004141"/>
    </source>
</evidence>
<comment type="subcellular location">
    <subcellularLocation>
        <location evidence="1">Membrane</location>
        <topology evidence="1">Multi-pass membrane protein</topology>
    </subcellularLocation>
</comment>
<sequence length="403" mass="45461">MARCKSHPLAVPIQEAKLGIDIRVHGLLLLLATFATTVACITSFYLVYRHASNYAVSKQQKQLSTRGAQVSCRDRFRLPDNRRIIRILLMVPIYSIACTLSIEFYTQHVYIAAIYEFYESLVIASFFQLLCQYLHPEISSQQRLFAGECVKKWIYPVRFVVVHVGRNKSGKTADGLRLFNIIWVAVYQFCFVKFFGALVKCITEAADVYCKESNHASHAKIWVMVVEMTSLVTAMMCLLQFYVQTKQPLQEYNVVLKFTAIKLVVFLFYVQTFIFGFLTREGGPVKPTAYISHPSWAVGIPNTILCFEMAAVSVLHLWAYPYAPYVSCKGREAGGESSQGLYRLGEGRDARSSPSSTGAVAAGSERCRRAGAWRAIGDALNFYDVAQAVGTGSRWIWHQARKR</sequence>
<evidence type="ECO:0000313" key="7">
    <source>
        <dbReference type="Proteomes" id="UP000295703"/>
    </source>
</evidence>
<feature type="transmembrane region" description="Helical" evidence="5">
    <location>
        <begin position="178"/>
        <end position="199"/>
    </location>
</feature>
<dbReference type="STRING" id="5466.A0A4R8QST6"/>
<evidence type="ECO:0000256" key="2">
    <source>
        <dbReference type="ARBA" id="ARBA00022692"/>
    </source>
</evidence>
<evidence type="ECO:0000313" key="6">
    <source>
        <dbReference type="EMBL" id="TDZ44821.1"/>
    </source>
</evidence>
<keyword evidence="7" id="KW-1185">Reference proteome</keyword>
<comment type="caution">
    <text evidence="6">The sequence shown here is derived from an EMBL/GenBank/DDBJ whole genome shotgun (WGS) entry which is preliminary data.</text>
</comment>
<reference evidence="6 7" key="1">
    <citation type="submission" date="2018-12" db="EMBL/GenBank/DDBJ databases">
        <title>Genome sequence and assembly of Colletotrichum trifolii.</title>
        <authorList>
            <person name="Gan P."/>
            <person name="Shirasu K."/>
        </authorList>
    </citation>
    <scope>NUCLEOTIDE SEQUENCE [LARGE SCALE GENOMIC DNA]</scope>
    <source>
        <strain evidence="6 7">543-2</strain>
    </source>
</reference>
<dbReference type="EMBL" id="RYZW01000125">
    <property type="protein sequence ID" value="TDZ44821.1"/>
    <property type="molecule type" value="Genomic_DNA"/>
</dbReference>
<feature type="transmembrane region" description="Helical" evidence="5">
    <location>
        <begin position="84"/>
        <end position="105"/>
    </location>
</feature>
<accession>A0A4R8QST6</accession>
<keyword evidence="3 5" id="KW-1133">Transmembrane helix</keyword>
<organism evidence="6 7">
    <name type="scientific">Colletotrichum trifolii</name>
    <dbReference type="NCBI Taxonomy" id="5466"/>
    <lineage>
        <taxon>Eukaryota</taxon>
        <taxon>Fungi</taxon>
        <taxon>Dikarya</taxon>
        <taxon>Ascomycota</taxon>
        <taxon>Pezizomycotina</taxon>
        <taxon>Sordariomycetes</taxon>
        <taxon>Hypocreomycetidae</taxon>
        <taxon>Glomerellales</taxon>
        <taxon>Glomerellaceae</taxon>
        <taxon>Colletotrichum</taxon>
        <taxon>Colletotrichum orbiculare species complex</taxon>
    </lineage>
</organism>
<feature type="transmembrane region" description="Helical" evidence="5">
    <location>
        <begin position="254"/>
        <end position="278"/>
    </location>
</feature>
<dbReference type="Proteomes" id="UP000295703">
    <property type="component" value="Unassembled WGS sequence"/>
</dbReference>
<keyword evidence="2 5" id="KW-0812">Transmembrane</keyword>
<gene>
    <name evidence="6" type="ORF">CTRI78_v009305</name>
</gene>
<dbReference type="SMART" id="SM01417">
    <property type="entry name" value="Solute_trans_a"/>
    <property type="match status" value="1"/>
</dbReference>
<dbReference type="InterPro" id="IPR005178">
    <property type="entry name" value="Ostalpha/TMEM184C"/>
</dbReference>
<evidence type="ECO:0000256" key="3">
    <source>
        <dbReference type="ARBA" id="ARBA00022989"/>
    </source>
</evidence>
<feature type="transmembrane region" description="Helical" evidence="5">
    <location>
        <begin position="27"/>
        <end position="48"/>
    </location>
</feature>
<name>A0A4R8QST6_COLTR</name>
<evidence type="ECO:0000256" key="5">
    <source>
        <dbReference type="SAM" id="Phobius"/>
    </source>
</evidence>
<proteinExistence type="predicted"/>
<feature type="transmembrane region" description="Helical" evidence="5">
    <location>
        <begin position="298"/>
        <end position="319"/>
    </location>
</feature>
<feature type="transmembrane region" description="Helical" evidence="5">
    <location>
        <begin position="219"/>
        <end position="242"/>
    </location>
</feature>
<dbReference type="AlphaFoldDB" id="A0A4R8QST6"/>
<feature type="transmembrane region" description="Helical" evidence="5">
    <location>
        <begin position="117"/>
        <end position="135"/>
    </location>
</feature>
<protein>
    <submittedName>
        <fullName evidence="6">Transmembrane protein</fullName>
    </submittedName>
</protein>
<keyword evidence="4 5" id="KW-0472">Membrane</keyword>
<dbReference type="GO" id="GO:0016020">
    <property type="term" value="C:membrane"/>
    <property type="evidence" value="ECO:0007669"/>
    <property type="project" value="UniProtKB-SubCell"/>
</dbReference>
<dbReference type="PANTHER" id="PTHR23423">
    <property type="entry name" value="ORGANIC SOLUTE TRANSPORTER-RELATED"/>
    <property type="match status" value="1"/>
</dbReference>
<evidence type="ECO:0000256" key="4">
    <source>
        <dbReference type="ARBA" id="ARBA00023136"/>
    </source>
</evidence>